<proteinExistence type="predicted"/>
<dbReference type="GO" id="GO:0016491">
    <property type="term" value="F:oxidoreductase activity"/>
    <property type="evidence" value="ECO:0007669"/>
    <property type="project" value="InterPro"/>
</dbReference>
<sequence>MEYKVNKPYPKVEVEAPNETYGLMILDNVGGMNSETSAICQYIYNHAIAGEDFNDLKQTFLNISMVEMHHLDIFMELSLKLGMNPRWWTCLDDQCCYWSPSYLNYPNQVSEVLQNAIDNEYQAINKYMYQASIIKDLHIVDILKRIIEDEKLHIKILKQWETKLVR</sequence>
<dbReference type="RefSeq" id="WP_092353309.1">
    <property type="nucleotide sequence ID" value="NZ_CAOVBR010000144.1"/>
</dbReference>
<dbReference type="Proteomes" id="UP000198558">
    <property type="component" value="Unassembled WGS sequence"/>
</dbReference>
<dbReference type="CDD" id="cd07908">
    <property type="entry name" value="Mn_catalase_like"/>
    <property type="match status" value="1"/>
</dbReference>
<dbReference type="InterPro" id="IPR009078">
    <property type="entry name" value="Ferritin-like_SF"/>
</dbReference>
<dbReference type="SUPFAM" id="SSF47240">
    <property type="entry name" value="Ferritin-like"/>
    <property type="match status" value="1"/>
</dbReference>
<dbReference type="InterPro" id="IPR012347">
    <property type="entry name" value="Ferritin-like"/>
</dbReference>
<dbReference type="Gene3D" id="1.20.1260.10">
    <property type="match status" value="1"/>
</dbReference>
<accession>A0A1I0E5D4</accession>
<keyword evidence="3" id="KW-1185">Reference proteome</keyword>
<reference evidence="3" key="1">
    <citation type="submission" date="2016-10" db="EMBL/GenBank/DDBJ databases">
        <authorList>
            <person name="Varghese N."/>
            <person name="Submissions S."/>
        </authorList>
    </citation>
    <scope>NUCLEOTIDE SEQUENCE [LARGE SCALE GENOMIC DNA]</scope>
    <source>
        <strain evidence="3">DSM 1551</strain>
    </source>
</reference>
<name>A0A1I0E5D4_9FIRM</name>
<dbReference type="InterPro" id="IPR003251">
    <property type="entry name" value="Rr_diiron-bd_dom"/>
</dbReference>
<dbReference type="GeneID" id="78288120"/>
<dbReference type="GO" id="GO:0046872">
    <property type="term" value="F:metal ion binding"/>
    <property type="evidence" value="ECO:0007669"/>
    <property type="project" value="InterPro"/>
</dbReference>
<dbReference type="AlphaFoldDB" id="A0A1I0E5D4"/>
<dbReference type="OrthoDB" id="9791649at2"/>
<evidence type="ECO:0000259" key="1">
    <source>
        <dbReference type="Pfam" id="PF02915"/>
    </source>
</evidence>
<feature type="domain" description="Rubrerythrin diiron-binding" evidence="1">
    <location>
        <begin position="33"/>
        <end position="159"/>
    </location>
</feature>
<protein>
    <submittedName>
        <fullName evidence="2">Bacterioferritin</fullName>
    </submittedName>
</protein>
<evidence type="ECO:0000313" key="2">
    <source>
        <dbReference type="EMBL" id="SET39452.1"/>
    </source>
</evidence>
<dbReference type="Pfam" id="PF02915">
    <property type="entry name" value="Rubrerythrin"/>
    <property type="match status" value="1"/>
</dbReference>
<evidence type="ECO:0000313" key="3">
    <source>
        <dbReference type="Proteomes" id="UP000198558"/>
    </source>
</evidence>
<gene>
    <name evidence="2" type="ORF">SAMN04489758_10934</name>
</gene>
<dbReference type="EMBL" id="FOIN01000009">
    <property type="protein sequence ID" value="SET39452.1"/>
    <property type="molecule type" value="Genomic_DNA"/>
</dbReference>
<organism evidence="2 3">
    <name type="scientific">Thomasclavelia cocleata</name>
    <dbReference type="NCBI Taxonomy" id="69824"/>
    <lineage>
        <taxon>Bacteria</taxon>
        <taxon>Bacillati</taxon>
        <taxon>Bacillota</taxon>
        <taxon>Erysipelotrichia</taxon>
        <taxon>Erysipelotrichales</taxon>
        <taxon>Coprobacillaceae</taxon>
        <taxon>Thomasclavelia</taxon>
    </lineage>
</organism>